<keyword evidence="2" id="KW-0067">ATP-binding</keyword>
<name>B6EKB2_ALISL</name>
<dbReference type="PANTHER" id="PTHR43581">
    <property type="entry name" value="ATP/GTP PHOSPHATASE"/>
    <property type="match status" value="1"/>
</dbReference>
<dbReference type="Pfam" id="PF13304">
    <property type="entry name" value="AAA_21"/>
    <property type="match status" value="1"/>
</dbReference>
<dbReference type="Gene3D" id="3.40.50.300">
    <property type="entry name" value="P-loop containing nucleotide triphosphate hydrolases"/>
    <property type="match status" value="2"/>
</dbReference>
<dbReference type="InterPro" id="IPR003593">
    <property type="entry name" value="AAA+_ATPase"/>
</dbReference>
<protein>
    <submittedName>
        <fullName evidence="2">ABC transporter, ATP-binding domain</fullName>
    </submittedName>
</protein>
<dbReference type="GO" id="GO:0016887">
    <property type="term" value="F:ATP hydrolysis activity"/>
    <property type="evidence" value="ECO:0007669"/>
    <property type="project" value="InterPro"/>
</dbReference>
<feature type="domain" description="AAA+ ATPase" evidence="1">
    <location>
        <begin position="16"/>
        <end position="475"/>
    </location>
</feature>
<dbReference type="InterPro" id="IPR003959">
    <property type="entry name" value="ATPase_AAA_core"/>
</dbReference>
<keyword evidence="3" id="KW-1185">Reference proteome</keyword>
<dbReference type="HOGENOM" id="CLU_304344_0_0_6"/>
<evidence type="ECO:0000313" key="2">
    <source>
        <dbReference type="EMBL" id="CAQ80166.1"/>
    </source>
</evidence>
<dbReference type="AlphaFoldDB" id="B6EKB2"/>
<dbReference type="eggNOG" id="COG3950">
    <property type="taxonomic scope" value="Bacteria"/>
</dbReference>
<keyword evidence="2" id="KW-0547">Nucleotide-binding</keyword>
<evidence type="ECO:0000313" key="3">
    <source>
        <dbReference type="Proteomes" id="UP000001730"/>
    </source>
</evidence>
<dbReference type="CDD" id="cd00882">
    <property type="entry name" value="Ras_like_GTPase"/>
    <property type="match status" value="1"/>
</dbReference>
<dbReference type="PANTHER" id="PTHR43581:SF2">
    <property type="entry name" value="EXCINUCLEASE ATPASE SUBUNIT"/>
    <property type="match status" value="1"/>
</dbReference>
<dbReference type="RefSeq" id="WP_012550961.1">
    <property type="nucleotide sequence ID" value="NC_011312.1"/>
</dbReference>
<gene>
    <name evidence="2" type="ordered locus">VSAL_I2482</name>
</gene>
<dbReference type="InterPro" id="IPR027417">
    <property type="entry name" value="P-loop_NTPase"/>
</dbReference>
<reference evidence="2 3" key="1">
    <citation type="journal article" date="2008" name="BMC Genomics">
        <title>The genome sequence of the fish pathogen Aliivibrio salmonicida strain LFI1238 shows extensive evidence of gene decay.</title>
        <authorList>
            <person name="Hjerde E."/>
            <person name="Lorentzen M.S."/>
            <person name="Holden M.T."/>
            <person name="Seeger K."/>
            <person name="Paulsen S."/>
            <person name="Bason N."/>
            <person name="Churcher C."/>
            <person name="Harris D."/>
            <person name="Norbertczak H."/>
            <person name="Quail M.A."/>
            <person name="Sanders S."/>
            <person name="Thurston S."/>
            <person name="Parkhill J."/>
            <person name="Willassen N.P."/>
            <person name="Thomson N.R."/>
        </authorList>
    </citation>
    <scope>NUCLEOTIDE SEQUENCE [LARGE SCALE GENOMIC DNA]</scope>
    <source>
        <strain evidence="2 3">LFI1238</strain>
    </source>
</reference>
<dbReference type="SMART" id="SM00382">
    <property type="entry name" value="AAA"/>
    <property type="match status" value="2"/>
</dbReference>
<proteinExistence type="predicted"/>
<dbReference type="Proteomes" id="UP000001730">
    <property type="component" value="Chromosome 1"/>
</dbReference>
<dbReference type="GO" id="GO:0005524">
    <property type="term" value="F:ATP binding"/>
    <property type="evidence" value="ECO:0007669"/>
    <property type="project" value="UniProtKB-KW"/>
</dbReference>
<dbReference type="KEGG" id="vsa:VSAL_I2482"/>
<dbReference type="InterPro" id="IPR051396">
    <property type="entry name" value="Bact_Antivir_Def_Nuclease"/>
</dbReference>
<dbReference type="EMBL" id="FM178379">
    <property type="protein sequence ID" value="CAQ80166.1"/>
    <property type="molecule type" value="Genomic_DNA"/>
</dbReference>
<feature type="domain" description="AAA+ ATPase" evidence="1">
    <location>
        <begin position="578"/>
        <end position="857"/>
    </location>
</feature>
<accession>B6EKB2</accession>
<evidence type="ECO:0000259" key="1">
    <source>
        <dbReference type="SMART" id="SM00382"/>
    </source>
</evidence>
<organism evidence="2 3">
    <name type="scientific">Aliivibrio salmonicida (strain LFI1238)</name>
    <name type="common">Vibrio salmonicida (strain LFI1238)</name>
    <dbReference type="NCBI Taxonomy" id="316275"/>
    <lineage>
        <taxon>Bacteria</taxon>
        <taxon>Pseudomonadati</taxon>
        <taxon>Pseudomonadota</taxon>
        <taxon>Gammaproteobacteria</taxon>
        <taxon>Vibrionales</taxon>
        <taxon>Vibrionaceae</taxon>
        <taxon>Aliivibrio</taxon>
    </lineage>
</organism>
<sequence>MRSFKEIQEILGTQPDVKKIYLIGCTGAGKTSLVQHIIGSKKHGFPVTSHRRTTIAPTEYVIQKNIPFKTTIILKNKNDVVFAIEELIQGAILKAKQDKATTEDVVFELEQSPDDRFKLNQMVKGETFVKVANDIITNVLPPISGKDINDETLLSDSFIKDEIKKIVTEILAEIEANFNRACGNGHTLFTNKTLTIDGISDKDEFILKTKKLLSHDFGSISILAEYIRIEGDLLADWLDPNLEFLLIDGEGIGHSLGEKRDTLSSRHYNFFNYCNNIVLIDDANDPFAAGGHGAIEGIFLNGYQEKFKLVFSKTDKLEQTDLNAYFRRSLNNLRNALKKDEIEFNEENKDTYKLNALDDKNINDESRKTIQRLLTNISNSKKKHLTPLEYDFDLLLSKYNSETLVSTIVNRIEEEHWAVVKALSKRLQSADIEYRHLKPISWILIFLMHELNSFLKRDELTSEVFDSQNIIKQNVSHRLVQYIYTNFVKEKEHLWQQAYEKSGFGSHRERKDFIFNQIVRVFLPSKDKEDAFKSFKKDIKSLLLKSGALELKTAVKTEITHVSIKKIFGSKNVEWSLGDDVNVLIGKNGCGKSTLLKLIFACINNDEETLESFRSPYVELTILKTFDNGETQISKISQSKSPSKINAVMVNTFDIKLDRQNNDVVDLDSQLLKLTGELEGFQRGLLQSINKTVGEQIKQRDEAISKLTTATPDDFARLQELSIQINDATTKIYKPLIEFKSIIDEYFSGTNKSIIIDDEEFPLVVEVENNSHHIKVTDLSSGEKQLLIIFLTVILQKNKSFILLMDEPETSLHVEWQATFIDFIKKLNPNVQIIIATHNPLILLNRESDEIGIIEANNDEVQKRTSGTKYLDISSILLDHFKLPSLVGTQMQNDIQRFSALKMREPELNLEEKNQLSDLGELLENSLAGDMIYNKKYFDFLTFLKNNKHISYEQYEASSEQDMADFLSEFGGSFND</sequence>
<dbReference type="CDD" id="cd00267">
    <property type="entry name" value="ABC_ATPase"/>
    <property type="match status" value="1"/>
</dbReference>
<dbReference type="SUPFAM" id="SSF52540">
    <property type="entry name" value="P-loop containing nucleoside triphosphate hydrolases"/>
    <property type="match status" value="2"/>
</dbReference>